<proteinExistence type="predicted"/>
<dbReference type="InterPro" id="IPR000086">
    <property type="entry name" value="NUDIX_hydrolase_dom"/>
</dbReference>
<dbReference type="EMBL" id="MHJM01000008">
    <property type="protein sequence ID" value="OGY68134.1"/>
    <property type="molecule type" value="Genomic_DNA"/>
</dbReference>
<dbReference type="PROSITE" id="PS00893">
    <property type="entry name" value="NUDIX_BOX"/>
    <property type="match status" value="1"/>
</dbReference>
<comment type="caution">
    <text evidence="3">The sequence shown here is derived from an EMBL/GenBank/DDBJ whole genome shotgun (WGS) entry which is preliminary data.</text>
</comment>
<evidence type="ECO:0000256" key="1">
    <source>
        <dbReference type="ARBA" id="ARBA00022801"/>
    </source>
</evidence>
<evidence type="ECO:0000313" key="3">
    <source>
        <dbReference type="EMBL" id="OGY68134.1"/>
    </source>
</evidence>
<gene>
    <name evidence="3" type="ORF">A3H63_00265</name>
</gene>
<dbReference type="SUPFAM" id="SSF55811">
    <property type="entry name" value="Nudix"/>
    <property type="match status" value="1"/>
</dbReference>
<sequence>MKRSVGLLVITNIPAMGGRVVVLQRRGKFNHEKMAPESYPGGCQASIHGGVEENEMFEQALFREAEEEFGSDFVLFLKQHLDGMSEVSIIKDESCEIRTYAIELPSDCIKVIKLRPSSGRLDFLCKDKIDSIVDIKQFTRERGVTDSRVIAMFNDARDAVMKALCGQ</sequence>
<evidence type="ECO:0000259" key="2">
    <source>
        <dbReference type="PROSITE" id="PS51462"/>
    </source>
</evidence>
<dbReference type="PROSITE" id="PS51462">
    <property type="entry name" value="NUDIX"/>
    <property type="match status" value="1"/>
</dbReference>
<dbReference type="Gene3D" id="3.90.79.10">
    <property type="entry name" value="Nucleoside Triphosphate Pyrophosphohydrolase"/>
    <property type="match status" value="1"/>
</dbReference>
<dbReference type="Proteomes" id="UP000176284">
    <property type="component" value="Unassembled WGS sequence"/>
</dbReference>
<dbReference type="InterPro" id="IPR015797">
    <property type="entry name" value="NUDIX_hydrolase-like_dom_sf"/>
</dbReference>
<evidence type="ECO:0000313" key="4">
    <source>
        <dbReference type="Proteomes" id="UP000176284"/>
    </source>
</evidence>
<name>A0A1G1ZUA5_9BACT</name>
<dbReference type="Pfam" id="PF00293">
    <property type="entry name" value="NUDIX"/>
    <property type="match status" value="1"/>
</dbReference>
<protein>
    <recommendedName>
        <fullName evidence="2">Nudix hydrolase domain-containing protein</fullName>
    </recommendedName>
</protein>
<reference evidence="3 4" key="1">
    <citation type="journal article" date="2016" name="Nat. Commun.">
        <title>Thousands of microbial genomes shed light on interconnected biogeochemical processes in an aquifer system.</title>
        <authorList>
            <person name="Anantharaman K."/>
            <person name="Brown C.T."/>
            <person name="Hug L.A."/>
            <person name="Sharon I."/>
            <person name="Castelle C.J."/>
            <person name="Probst A.J."/>
            <person name="Thomas B.C."/>
            <person name="Singh A."/>
            <person name="Wilkins M.J."/>
            <person name="Karaoz U."/>
            <person name="Brodie E.L."/>
            <person name="Williams K.H."/>
            <person name="Hubbard S.S."/>
            <person name="Banfield J.F."/>
        </authorList>
    </citation>
    <scope>NUCLEOTIDE SEQUENCE [LARGE SCALE GENOMIC DNA]</scope>
</reference>
<organism evidence="3 4">
    <name type="scientific">Candidatus Harrisonbacteria bacterium RIFCSPLOWO2_02_FULL_45_10c</name>
    <dbReference type="NCBI Taxonomy" id="1798410"/>
    <lineage>
        <taxon>Bacteria</taxon>
        <taxon>Candidatus Harrisoniibacteriota</taxon>
    </lineage>
</organism>
<dbReference type="AlphaFoldDB" id="A0A1G1ZUA5"/>
<feature type="domain" description="Nudix hydrolase" evidence="2">
    <location>
        <begin position="1"/>
        <end position="163"/>
    </location>
</feature>
<dbReference type="GO" id="GO:0016787">
    <property type="term" value="F:hydrolase activity"/>
    <property type="evidence" value="ECO:0007669"/>
    <property type="project" value="UniProtKB-KW"/>
</dbReference>
<keyword evidence="1" id="KW-0378">Hydrolase</keyword>
<dbReference type="InterPro" id="IPR020084">
    <property type="entry name" value="NUDIX_hydrolase_CS"/>
</dbReference>
<accession>A0A1G1ZUA5</accession>